<dbReference type="PRINTS" id="PR00318">
    <property type="entry name" value="GPROTEINA"/>
</dbReference>
<dbReference type="GO" id="GO:0005737">
    <property type="term" value="C:cytoplasm"/>
    <property type="evidence" value="ECO:0007669"/>
    <property type="project" value="TreeGrafter"/>
</dbReference>
<keyword evidence="2 8" id="KW-0479">Metal-binding</keyword>
<evidence type="ECO:0000256" key="7">
    <source>
        <dbReference type="PIRSR" id="PIRSR601019-1"/>
    </source>
</evidence>
<dbReference type="InterPro" id="IPR027417">
    <property type="entry name" value="P-loop_NTPase"/>
</dbReference>
<dbReference type="GO" id="GO:0005834">
    <property type="term" value="C:heterotrimeric G-protein complex"/>
    <property type="evidence" value="ECO:0007669"/>
    <property type="project" value="TreeGrafter"/>
</dbReference>
<comment type="caution">
    <text evidence="9">The sequence shown here is derived from an EMBL/GenBank/DDBJ whole genome shotgun (WGS) entry which is preliminary data.</text>
</comment>
<dbReference type="PROSITE" id="PS51882">
    <property type="entry name" value="G_ALPHA"/>
    <property type="match status" value="1"/>
</dbReference>
<keyword evidence="5 7" id="KW-0342">GTP-binding</keyword>
<dbReference type="GO" id="GO:0031683">
    <property type="term" value="F:G-protein beta/gamma-subunit complex binding"/>
    <property type="evidence" value="ECO:0007669"/>
    <property type="project" value="InterPro"/>
</dbReference>
<evidence type="ECO:0000313" key="10">
    <source>
        <dbReference type="Proteomes" id="UP000324091"/>
    </source>
</evidence>
<keyword evidence="4 8" id="KW-0460">Magnesium</keyword>
<keyword evidence="3 7" id="KW-0547">Nucleotide-binding</keyword>
<dbReference type="GO" id="GO:0046872">
    <property type="term" value="F:metal ion binding"/>
    <property type="evidence" value="ECO:0007669"/>
    <property type="project" value="UniProtKB-KW"/>
</dbReference>
<evidence type="ECO:0000256" key="4">
    <source>
        <dbReference type="ARBA" id="ARBA00022842"/>
    </source>
</evidence>
<gene>
    <name evidence="9" type="ORF">D4764_18G0008530</name>
</gene>
<protein>
    <submittedName>
        <fullName evidence="9">Guanine nucleotide-binding protein G(O) subunit alpha</fullName>
    </submittedName>
</protein>
<name>A0A5C6NWJ8_9TELE</name>
<feature type="binding site" evidence="8">
    <location>
        <position position="66"/>
    </location>
    <ligand>
        <name>Mg(2+)</name>
        <dbReference type="ChEBI" id="CHEBI:18420"/>
    </ligand>
</feature>
<dbReference type="GO" id="GO:0007188">
    <property type="term" value="P:adenylate cyclase-modulating G protein-coupled receptor signaling pathway"/>
    <property type="evidence" value="ECO:0007669"/>
    <property type="project" value="TreeGrafter"/>
</dbReference>
<evidence type="ECO:0000256" key="6">
    <source>
        <dbReference type="ARBA" id="ARBA00023224"/>
    </source>
</evidence>
<keyword evidence="6" id="KW-0807">Transducer</keyword>
<dbReference type="Pfam" id="PF00503">
    <property type="entry name" value="G-alpha"/>
    <property type="match status" value="1"/>
</dbReference>
<evidence type="ECO:0000313" key="9">
    <source>
        <dbReference type="EMBL" id="TWW70047.1"/>
    </source>
</evidence>
<dbReference type="GO" id="GO:0005525">
    <property type="term" value="F:GTP binding"/>
    <property type="evidence" value="ECO:0007669"/>
    <property type="project" value="UniProtKB-KW"/>
</dbReference>
<keyword evidence="10" id="KW-1185">Reference proteome</keyword>
<dbReference type="GO" id="GO:0003924">
    <property type="term" value="F:GTPase activity"/>
    <property type="evidence" value="ECO:0007669"/>
    <property type="project" value="InterPro"/>
</dbReference>
<dbReference type="SUPFAM" id="SSF52540">
    <property type="entry name" value="P-loop containing nucleoside triphosphate hydrolases"/>
    <property type="match status" value="1"/>
</dbReference>
<feature type="binding site" evidence="7">
    <location>
        <begin position="313"/>
        <end position="316"/>
    </location>
    <ligand>
        <name>GTP</name>
        <dbReference type="ChEBI" id="CHEBI:37565"/>
    </ligand>
</feature>
<feature type="binding site" evidence="7">
    <location>
        <begin position="62"/>
        <end position="67"/>
    </location>
    <ligand>
        <name>GTP</name>
        <dbReference type="ChEBI" id="CHEBI:37565"/>
    </ligand>
</feature>
<dbReference type="CDD" id="cd00066">
    <property type="entry name" value="G-alpha"/>
    <property type="match status" value="1"/>
</dbReference>
<dbReference type="FunFam" id="3.40.50.300:FF:000692">
    <property type="entry name" value="Guanine nucleotide-binding protein subunit alpha"/>
    <property type="match status" value="1"/>
</dbReference>
<dbReference type="Gene3D" id="1.10.400.10">
    <property type="entry name" value="GI Alpha 1, domain 2-like"/>
    <property type="match status" value="1"/>
</dbReference>
<evidence type="ECO:0000256" key="1">
    <source>
        <dbReference type="ARBA" id="ARBA00010405"/>
    </source>
</evidence>
<dbReference type="FunFam" id="3.40.50.300:FF:000720">
    <property type="entry name" value="Guanine nucleotide-binding protein G(k) subunit alpha"/>
    <property type="match status" value="1"/>
</dbReference>
<dbReference type="InterPro" id="IPR001019">
    <property type="entry name" value="Gprotein_alpha_su"/>
</dbReference>
<feature type="binding site" evidence="8">
    <location>
        <position position="200"/>
    </location>
    <ligand>
        <name>Mg(2+)</name>
        <dbReference type="ChEBI" id="CHEBI:18420"/>
    </ligand>
</feature>
<dbReference type="AlphaFoldDB" id="A0A5C6NWJ8"/>
<dbReference type="InterPro" id="IPR000469">
    <property type="entry name" value="Gprotein_alpha_12/13"/>
</dbReference>
<proteinExistence type="inferred from homology"/>
<dbReference type="GO" id="GO:0032502">
    <property type="term" value="P:developmental process"/>
    <property type="evidence" value="ECO:0007669"/>
    <property type="project" value="UniProtKB-ARBA"/>
</dbReference>
<accession>A0A5C6NWJ8</accession>
<dbReference type="Gene3D" id="3.40.50.300">
    <property type="entry name" value="P-loop containing nucleotide triphosphate hydrolases"/>
    <property type="match status" value="1"/>
</dbReference>
<dbReference type="FunFam" id="1.10.400.10:FF:000007">
    <property type="entry name" value="Guanine nucleotide-binding protein subunit alpha"/>
    <property type="match status" value="1"/>
</dbReference>
<dbReference type="GO" id="GO:0007266">
    <property type="term" value="P:Rho protein signal transduction"/>
    <property type="evidence" value="ECO:0007669"/>
    <property type="project" value="InterPro"/>
</dbReference>
<feature type="binding site" evidence="7">
    <location>
        <begin position="194"/>
        <end position="200"/>
    </location>
    <ligand>
        <name>GTP</name>
        <dbReference type="ChEBI" id="CHEBI:37565"/>
    </ligand>
</feature>
<organism evidence="9 10">
    <name type="scientific">Takifugu flavidus</name>
    <name type="common">sansaifugu</name>
    <dbReference type="NCBI Taxonomy" id="433684"/>
    <lineage>
        <taxon>Eukaryota</taxon>
        <taxon>Metazoa</taxon>
        <taxon>Chordata</taxon>
        <taxon>Craniata</taxon>
        <taxon>Vertebrata</taxon>
        <taxon>Euteleostomi</taxon>
        <taxon>Actinopterygii</taxon>
        <taxon>Neopterygii</taxon>
        <taxon>Teleostei</taxon>
        <taxon>Neoteleostei</taxon>
        <taxon>Acanthomorphata</taxon>
        <taxon>Eupercaria</taxon>
        <taxon>Tetraodontiformes</taxon>
        <taxon>Tetradontoidea</taxon>
        <taxon>Tetraodontidae</taxon>
        <taxon>Takifugu</taxon>
    </lineage>
</organism>
<dbReference type="PANTHER" id="PTHR10218:SF231">
    <property type="entry name" value="GUANINE NUCLEOTIDE BINDING PROTEIN (G PROTEIN) ALPHA V1"/>
    <property type="match status" value="1"/>
</dbReference>
<evidence type="ECO:0000256" key="3">
    <source>
        <dbReference type="ARBA" id="ARBA00022741"/>
    </source>
</evidence>
<reference evidence="9 10" key="1">
    <citation type="submission" date="2019-04" db="EMBL/GenBank/DDBJ databases">
        <title>Chromosome genome assembly for Takifugu flavidus.</title>
        <authorList>
            <person name="Xiao S."/>
        </authorList>
    </citation>
    <scope>NUCLEOTIDE SEQUENCE [LARGE SCALE GENOMIC DNA]</scope>
    <source>
        <strain evidence="9">HTHZ2018</strain>
        <tissue evidence="9">Muscle</tissue>
    </source>
</reference>
<feature type="binding site" evidence="7">
    <location>
        <begin position="219"/>
        <end position="223"/>
    </location>
    <ligand>
        <name>GTP</name>
        <dbReference type="ChEBI" id="CHEBI:37565"/>
    </ligand>
</feature>
<dbReference type="SUPFAM" id="SSF47895">
    <property type="entry name" value="Transducin (alpha subunit), insertion domain"/>
    <property type="match status" value="1"/>
</dbReference>
<evidence type="ECO:0000256" key="8">
    <source>
        <dbReference type="PIRSR" id="PIRSR601019-2"/>
    </source>
</evidence>
<dbReference type="Proteomes" id="UP000324091">
    <property type="component" value="Chromosome 18"/>
</dbReference>
<feature type="binding site" evidence="7">
    <location>
        <position position="372"/>
    </location>
    <ligand>
        <name>GTP</name>
        <dbReference type="ChEBI" id="CHEBI:37565"/>
    </ligand>
</feature>
<sequence>MFCCLDILPVPLQICMGMCLHQDVSEESKRAKLQSSKIEQDLCEHARTEMNVVKILLLGPAESGKSTLIKQIKIIHSHGFSKQELTTFKPAVLDNLLTSMKFVLRGMGMLRINLANKKNKASRDGASLSQCFGEDQELLPFVAHAFCALWSDHGFRAAAARGYEFELNDSALYFFENMNRIIAPLYVPTETDVLRVRVRTCGVVETQFQLNQMIFRLYDVGGQRSQRRKWLKCFEGIQAVWFVAALSSYDTTLMEASPVVRMKRPLPPHPNVLQIVICPSFPRQNRLQESLELFASTCANGIFRRTSVILLMNKTDLFQEKIRHSGRHLRLYFSEYQGDDGDVDAAAHFITAMFSSCSRGPDRPVYHHYTTATDTASVRLVFHMVVDQIVKDNLASVQLL</sequence>
<dbReference type="EMBL" id="RHFK02000010">
    <property type="protein sequence ID" value="TWW70047.1"/>
    <property type="molecule type" value="Genomic_DNA"/>
</dbReference>
<feature type="binding site" evidence="7">
    <location>
        <begin position="169"/>
        <end position="170"/>
    </location>
    <ligand>
        <name>GTP</name>
        <dbReference type="ChEBI" id="CHEBI:37565"/>
    </ligand>
</feature>
<dbReference type="PANTHER" id="PTHR10218">
    <property type="entry name" value="GTP-BINDING PROTEIN ALPHA SUBUNIT"/>
    <property type="match status" value="1"/>
</dbReference>
<dbReference type="GO" id="GO:0001664">
    <property type="term" value="F:G protein-coupled receptor binding"/>
    <property type="evidence" value="ECO:0007669"/>
    <property type="project" value="InterPro"/>
</dbReference>
<comment type="similarity">
    <text evidence="1">Belongs to the G-alpha family. G(12) subfamily.</text>
</comment>
<evidence type="ECO:0000256" key="2">
    <source>
        <dbReference type="ARBA" id="ARBA00022723"/>
    </source>
</evidence>
<dbReference type="InterPro" id="IPR011025">
    <property type="entry name" value="GproteinA_insert"/>
</dbReference>
<dbReference type="SMART" id="SM00275">
    <property type="entry name" value="G_alpha"/>
    <property type="match status" value="1"/>
</dbReference>
<dbReference type="PRINTS" id="PR00440">
    <property type="entry name" value="GPROTEINA12"/>
</dbReference>
<evidence type="ECO:0000256" key="5">
    <source>
        <dbReference type="ARBA" id="ARBA00023134"/>
    </source>
</evidence>